<evidence type="ECO:0000256" key="3">
    <source>
        <dbReference type="SAM" id="SignalP"/>
    </source>
</evidence>
<gene>
    <name evidence="4" type="ORF">CYMTET_49088</name>
</gene>
<feature type="chain" id="PRO_5041907025" description="SMP-30/Gluconolactonase/LRE-like region domain-containing protein" evidence="3">
    <location>
        <begin position="32"/>
        <end position="796"/>
    </location>
</feature>
<dbReference type="SUPFAM" id="SSF63829">
    <property type="entry name" value="Calcium-dependent phosphotriesterase"/>
    <property type="match status" value="1"/>
</dbReference>
<dbReference type="EMBL" id="LGRX02033467">
    <property type="protein sequence ID" value="KAK3241117.1"/>
    <property type="molecule type" value="Genomic_DNA"/>
</dbReference>
<evidence type="ECO:0000313" key="4">
    <source>
        <dbReference type="EMBL" id="KAK3241117.1"/>
    </source>
</evidence>
<dbReference type="Proteomes" id="UP001190700">
    <property type="component" value="Unassembled WGS sequence"/>
</dbReference>
<feature type="transmembrane region" description="Helical" evidence="2">
    <location>
        <begin position="562"/>
        <end position="582"/>
    </location>
</feature>
<comment type="caution">
    <text evidence="4">The sequence shown here is derived from an EMBL/GenBank/DDBJ whole genome shotgun (WGS) entry which is preliminary data.</text>
</comment>
<evidence type="ECO:0000313" key="5">
    <source>
        <dbReference type="Proteomes" id="UP001190700"/>
    </source>
</evidence>
<name>A0AAE0EV26_9CHLO</name>
<accession>A0AAE0EV26</accession>
<evidence type="ECO:0000256" key="1">
    <source>
        <dbReference type="ARBA" id="ARBA00022737"/>
    </source>
</evidence>
<feature type="transmembrane region" description="Helical" evidence="2">
    <location>
        <begin position="498"/>
        <end position="525"/>
    </location>
</feature>
<organism evidence="4 5">
    <name type="scientific">Cymbomonas tetramitiformis</name>
    <dbReference type="NCBI Taxonomy" id="36881"/>
    <lineage>
        <taxon>Eukaryota</taxon>
        <taxon>Viridiplantae</taxon>
        <taxon>Chlorophyta</taxon>
        <taxon>Pyramimonadophyceae</taxon>
        <taxon>Pyramimonadales</taxon>
        <taxon>Pyramimonadaceae</taxon>
        <taxon>Cymbomonas</taxon>
    </lineage>
</organism>
<keyword evidence="2" id="KW-0812">Transmembrane</keyword>
<evidence type="ECO:0008006" key="6">
    <source>
        <dbReference type="Google" id="ProtNLM"/>
    </source>
</evidence>
<dbReference type="Gene3D" id="2.120.10.30">
    <property type="entry name" value="TolB, C-terminal domain"/>
    <property type="match status" value="4"/>
</dbReference>
<dbReference type="SUPFAM" id="SSF101898">
    <property type="entry name" value="NHL repeat"/>
    <property type="match status" value="1"/>
</dbReference>
<proteinExistence type="predicted"/>
<reference evidence="4 5" key="1">
    <citation type="journal article" date="2015" name="Genome Biol. Evol.">
        <title>Comparative Genomics of a Bacterivorous Green Alga Reveals Evolutionary Causalities and Consequences of Phago-Mixotrophic Mode of Nutrition.</title>
        <authorList>
            <person name="Burns J.A."/>
            <person name="Paasch A."/>
            <person name="Narechania A."/>
            <person name="Kim E."/>
        </authorList>
    </citation>
    <scope>NUCLEOTIDE SEQUENCE [LARGE SCALE GENOMIC DNA]</scope>
    <source>
        <strain evidence="4 5">PLY_AMNH</strain>
    </source>
</reference>
<keyword evidence="2" id="KW-0472">Membrane</keyword>
<dbReference type="PANTHER" id="PTHR46388:SF2">
    <property type="entry name" value="NHL REPEAT-CONTAINING PROTEIN 2"/>
    <property type="match status" value="1"/>
</dbReference>
<dbReference type="Pfam" id="PF01436">
    <property type="entry name" value="NHL"/>
    <property type="match status" value="2"/>
</dbReference>
<sequence>MNVDLFALPRGRSRSAPALVFLLNLAIVCMGAIRRPLPGGMQAGRGANNLRGGFQDGPSASARFRYPQGIAMSPQGEELYVVDGWNQRIRRIDLQTGMVSTIAGTEAGFSDGPPGVARFHYPHSVAVSPDGAKLYITDGWNQRVRFIALATGQVFTLAGSGSAGFRDGVAMVARFYYPAGIAASRDGSTVYVADTWNSRIRQVDTATGNVGTFAGSARGKEDGMGTYAKFSFPRGVHLSSSGEMLFVADTGNNCIRAVSSSANVQTLAGSGTKGFQDGLGTMAKFSRPTGLASHPTDPTKLYVTDTANAKVRLIRSQRHSHQGEAAQVTSLWVNGTVRLNAPFDSVITSDGLVLYVSDREAQCIRRVSLETGIVTTLAGLMSDAEHSHLHNPVYTQGSAGQVNVMKDTGTGLTKEDTEHTVRHTTSHLHDMLLEAHHRRLAPKDPVSTEAEVDVYAEDSPKKEPAPVSYSTNLEEYQQGLEEHKAGGFRVGPKSLLLIMWWAVFTGTCLGVTIAAVVLLVLWWQYYGRSTMQRLRQVLSWAIRRLHKLAPAVFARLHSVTKLLVEPLFAAGGWLLGMMWPLAKRLLGHGRRVVIWGYVRLSPLVKGAAAQLARLMRQMSGLTGRTAWRLVAGSAQALISAVRAAFPAHMWERVKDAMEWMEQRGGLAGKVVISTGRAVGRALGLAGRSVGSAVNWCHVTFRRFCVTLQSRWRRHYRTPEARADTTTQVERTVRLPPRLRALPSDTFTKLADARRKAEEFEAAILQKERAQMLTPGFLDPLGGEFAMPVTPTSGKTA</sequence>
<keyword evidence="2" id="KW-1133">Transmembrane helix</keyword>
<keyword evidence="3" id="KW-0732">Signal</keyword>
<dbReference type="InterPro" id="IPR011042">
    <property type="entry name" value="6-blade_b-propeller_TolB-like"/>
</dbReference>
<protein>
    <recommendedName>
        <fullName evidence="6">SMP-30/Gluconolactonase/LRE-like region domain-containing protein</fullName>
    </recommendedName>
</protein>
<keyword evidence="1" id="KW-0677">Repeat</keyword>
<dbReference type="InterPro" id="IPR001258">
    <property type="entry name" value="NHL_repeat"/>
</dbReference>
<evidence type="ECO:0000256" key="2">
    <source>
        <dbReference type="SAM" id="Phobius"/>
    </source>
</evidence>
<dbReference type="AlphaFoldDB" id="A0AAE0EV26"/>
<dbReference type="PANTHER" id="PTHR46388">
    <property type="entry name" value="NHL REPEAT-CONTAINING PROTEIN 2"/>
    <property type="match status" value="1"/>
</dbReference>
<keyword evidence="5" id="KW-1185">Reference proteome</keyword>
<feature type="signal peptide" evidence="3">
    <location>
        <begin position="1"/>
        <end position="31"/>
    </location>
</feature>